<dbReference type="AlphaFoldDB" id="A0AAD5FXS3"/>
<feature type="compositionally biased region" description="Basic residues" evidence="2">
    <location>
        <begin position="872"/>
        <end position="881"/>
    </location>
</feature>
<feature type="domain" description="BRCT" evidence="3">
    <location>
        <begin position="195"/>
        <end position="293"/>
    </location>
</feature>
<evidence type="ECO:0000313" key="4">
    <source>
        <dbReference type="EMBL" id="KAI5955394.1"/>
    </source>
</evidence>
<dbReference type="Gene3D" id="3.40.50.10190">
    <property type="entry name" value="BRCT domain"/>
    <property type="match status" value="4"/>
</dbReference>
<dbReference type="Proteomes" id="UP001204833">
    <property type="component" value="Unassembled WGS sequence"/>
</dbReference>
<feature type="compositionally biased region" description="Acidic residues" evidence="2">
    <location>
        <begin position="467"/>
        <end position="477"/>
    </location>
</feature>
<dbReference type="GO" id="GO:0006270">
    <property type="term" value="P:DNA replication initiation"/>
    <property type="evidence" value="ECO:0007669"/>
    <property type="project" value="TreeGrafter"/>
</dbReference>
<evidence type="ECO:0000256" key="1">
    <source>
        <dbReference type="ARBA" id="ARBA00022737"/>
    </source>
</evidence>
<accession>A0AAD5FXS3</accession>
<dbReference type="GO" id="GO:0007095">
    <property type="term" value="P:mitotic G2 DNA damage checkpoint signaling"/>
    <property type="evidence" value="ECO:0007669"/>
    <property type="project" value="TreeGrafter"/>
</dbReference>
<dbReference type="PROSITE" id="PS50172">
    <property type="entry name" value="BRCT"/>
    <property type="match status" value="3"/>
</dbReference>
<reference evidence="4 5" key="1">
    <citation type="journal article" date="2022" name="DNA Res.">
        <title>Genome analysis of five recently described species of the CUG-Ser clade uncovers Candida theae as a new hybrid lineage with pathogenic potential in the Candida parapsilosis species complex.</title>
        <authorList>
            <person name="Mixao V."/>
            <person name="Del Olmo V."/>
            <person name="Hegedusova E."/>
            <person name="Saus E."/>
            <person name="Pryszcz L."/>
            <person name="Cillingova A."/>
            <person name="Nosek J."/>
            <person name="Gabaldon T."/>
        </authorList>
    </citation>
    <scope>NUCLEOTIDE SEQUENCE [LARGE SCALE GENOMIC DNA]</scope>
    <source>
        <strain evidence="4 5">CBS 12239</strain>
    </source>
</reference>
<dbReference type="SUPFAM" id="SSF52113">
    <property type="entry name" value="BRCT domain"/>
    <property type="match status" value="4"/>
</dbReference>
<organism evidence="4 5">
    <name type="scientific">Candida theae</name>
    <dbReference type="NCBI Taxonomy" id="1198502"/>
    <lineage>
        <taxon>Eukaryota</taxon>
        <taxon>Fungi</taxon>
        <taxon>Dikarya</taxon>
        <taxon>Ascomycota</taxon>
        <taxon>Saccharomycotina</taxon>
        <taxon>Pichiomycetes</taxon>
        <taxon>Debaryomycetaceae</taxon>
        <taxon>Candida/Lodderomyces clade</taxon>
        <taxon>Candida</taxon>
    </lineage>
</organism>
<feature type="region of interest" description="Disordered" evidence="2">
    <location>
        <begin position="458"/>
        <end position="477"/>
    </location>
</feature>
<dbReference type="Pfam" id="PF00533">
    <property type="entry name" value="BRCT"/>
    <property type="match status" value="1"/>
</dbReference>
<dbReference type="PANTHER" id="PTHR13561">
    <property type="entry name" value="DNA REPLICATION REGULATOR DPB11-RELATED"/>
    <property type="match status" value="1"/>
</dbReference>
<name>A0AAD5FXS3_9ASCO</name>
<dbReference type="InterPro" id="IPR036420">
    <property type="entry name" value="BRCT_dom_sf"/>
</dbReference>
<feature type="domain" description="BRCT" evidence="3">
    <location>
        <begin position="489"/>
        <end position="583"/>
    </location>
</feature>
<dbReference type="RefSeq" id="XP_051607774.1">
    <property type="nucleotide sequence ID" value="XM_051753178.1"/>
</dbReference>
<protein>
    <submittedName>
        <fullName evidence="4">DPB11</fullName>
    </submittedName>
</protein>
<dbReference type="SMART" id="SM00292">
    <property type="entry name" value="BRCT"/>
    <property type="match status" value="4"/>
</dbReference>
<comment type="caution">
    <text evidence="4">The sequence shown here is derived from an EMBL/GenBank/DDBJ whole genome shotgun (WGS) entry which is preliminary data.</text>
</comment>
<dbReference type="GeneID" id="76151786"/>
<feature type="compositionally biased region" description="Basic and acidic residues" evidence="2">
    <location>
        <begin position="850"/>
        <end position="867"/>
    </location>
</feature>
<feature type="region of interest" description="Disordered" evidence="2">
    <location>
        <begin position="754"/>
        <end position="881"/>
    </location>
</feature>
<dbReference type="EMBL" id="JAIHNG010000132">
    <property type="protein sequence ID" value="KAI5955394.1"/>
    <property type="molecule type" value="Genomic_DNA"/>
</dbReference>
<dbReference type="PANTHER" id="PTHR13561:SF20">
    <property type="entry name" value="DNA TOPOISOMERASE 2-BINDING PROTEIN 1"/>
    <property type="match status" value="1"/>
</dbReference>
<dbReference type="GO" id="GO:0033314">
    <property type="term" value="P:mitotic DNA replication checkpoint signaling"/>
    <property type="evidence" value="ECO:0007669"/>
    <property type="project" value="TreeGrafter"/>
</dbReference>
<evidence type="ECO:0000256" key="2">
    <source>
        <dbReference type="SAM" id="MobiDB-lite"/>
    </source>
</evidence>
<evidence type="ECO:0000313" key="5">
    <source>
        <dbReference type="Proteomes" id="UP001204833"/>
    </source>
</evidence>
<dbReference type="Pfam" id="PF12738">
    <property type="entry name" value="PTCB-BRCT"/>
    <property type="match status" value="1"/>
</dbReference>
<dbReference type="InterPro" id="IPR001357">
    <property type="entry name" value="BRCT_dom"/>
</dbReference>
<proteinExistence type="predicted"/>
<feature type="domain" description="BRCT" evidence="3">
    <location>
        <begin position="332"/>
        <end position="397"/>
    </location>
</feature>
<evidence type="ECO:0000259" key="3">
    <source>
        <dbReference type="PROSITE" id="PS50172"/>
    </source>
</evidence>
<feature type="compositionally biased region" description="Polar residues" evidence="2">
    <location>
        <begin position="798"/>
        <end position="807"/>
    </location>
</feature>
<gene>
    <name evidence="4" type="ORF">KGF57_003728</name>
</gene>
<feature type="compositionally biased region" description="Basic residues" evidence="2">
    <location>
        <begin position="766"/>
        <end position="776"/>
    </location>
</feature>
<keyword evidence="1" id="KW-0677">Repeat</keyword>
<keyword evidence="5" id="KW-1185">Reference proteome</keyword>
<sequence>MKRYRRAARNSRAAILGSHEDFFAENASFDEYLRARYSQNMLTDEAALTAKRKKRHRATQFLKRYLQRIFHIKFAQKRTQAIYPVIGNAADIPDYETIVPAHHVTTPMATSPVSIRLINKVRGGIRIKSSDTVYLLSPVSDKSSVNSLFEDDHVSLRGTGATTADSNINTALIEPPPESQLYETTKYKDFSITMHSRKPFLGLTFCCTGVETATRNEIMKIIESMGGVQYLDLMSDVQYLIVANRKTQKYQFCVKNRTNMKYLTKDAIFKIHDQWLAGDDNVEKLLEEHTLPIFGEIRACFSRVEPHSSQVTHLLSASFRNARAEQFTESSLQKQFTKNGGHAKESLSNDQHCMISAEPRGTRYNKAVEWGIPVIHPVWIIDSLLRGAALDFDDYLLTTDAEEMYENGCNVWQELGNGEKRLVTKQLIGVPVEGPRKLNRGKRTEIWNSIMEHTNYEGKGSMTDKTWDEESDSENNEEIEYAKPVEAKSRSSLFLGFKFLLVGFTARESDLLSGGIEAFQGVITTDVGDKTTTHIIVPASKGSDTSNLLRAIPSGIRPLITSGDIKVVTEFFIERCIFYKKVVLDRWGQPIKGLLASSKRFKVSTSGFTGIELLHIEKLIKFLNFEYCESFSEQRDLLILNVNLFKESFVKNLPKLFQYPNKDVLNCPTYQSGQSSVSLLSAKNKIEAAKKWSIPIVSIAYLWEIFEKSQYKSALVMVELNDPQWCVHAPINYIRPKSLIEYIRDMDRSINSEMRKESEDAIRLPSPRKARQRQKYGKLMGSVSPSSMKSRIMDVAKSSMTSRSTINIDGEDENGEGTEKGGINCDVTNDEELSSQVRYDDSESTINQERLLKKLEEESPQYKREMTAKGSATKRRKTRGQ</sequence>